<keyword evidence="5" id="KW-1185">Reference proteome</keyword>
<dbReference type="Pfam" id="PF00072">
    <property type="entry name" value="Response_reg"/>
    <property type="match status" value="1"/>
</dbReference>
<organism evidence="4 5">
    <name type="scientific">Mariniphaga sediminis</name>
    <dbReference type="NCBI Taxonomy" id="1628158"/>
    <lineage>
        <taxon>Bacteria</taxon>
        <taxon>Pseudomonadati</taxon>
        <taxon>Bacteroidota</taxon>
        <taxon>Bacteroidia</taxon>
        <taxon>Marinilabiliales</taxon>
        <taxon>Prolixibacteraceae</taxon>
        <taxon>Mariniphaga</taxon>
    </lineage>
</organism>
<gene>
    <name evidence="4" type="ORF">D1164_23290</name>
</gene>
<dbReference type="Proteomes" id="UP000266441">
    <property type="component" value="Unassembled WGS sequence"/>
</dbReference>
<sequence>MQEKIKILYVDDEFINLQLFKIIFSKKYEVLTELNPIKALEILDKELEISIVISDMRMPQISGIEFIKKAKEKYSDKKYFILTGYEITEEIRQALDNRLILEHFKKPFDINQISKAIEAA</sequence>
<dbReference type="EMBL" id="QWET01000042">
    <property type="protein sequence ID" value="RIH62745.1"/>
    <property type="molecule type" value="Genomic_DNA"/>
</dbReference>
<evidence type="ECO:0000313" key="4">
    <source>
        <dbReference type="EMBL" id="RIH62745.1"/>
    </source>
</evidence>
<dbReference type="PROSITE" id="PS50110">
    <property type="entry name" value="RESPONSE_REGULATORY"/>
    <property type="match status" value="1"/>
</dbReference>
<feature type="domain" description="Response regulatory" evidence="3">
    <location>
        <begin position="6"/>
        <end position="120"/>
    </location>
</feature>
<reference evidence="4 5" key="1">
    <citation type="journal article" date="2015" name="Int. J. Syst. Evol. Microbiol.">
        <title>Mariniphaga sediminis sp. nov., isolated from coastal sediment.</title>
        <authorList>
            <person name="Wang F.Q."/>
            <person name="Shen Q.Y."/>
            <person name="Chen G.J."/>
            <person name="Du Z.J."/>
        </authorList>
    </citation>
    <scope>NUCLEOTIDE SEQUENCE [LARGE SCALE GENOMIC DNA]</scope>
    <source>
        <strain evidence="4 5">SY21</strain>
    </source>
</reference>
<dbReference type="RefSeq" id="WP_119352313.1">
    <property type="nucleotide sequence ID" value="NZ_QWET01000042.1"/>
</dbReference>
<keyword evidence="1 2" id="KW-0597">Phosphoprotein</keyword>
<dbReference type="PANTHER" id="PTHR44591">
    <property type="entry name" value="STRESS RESPONSE REGULATOR PROTEIN 1"/>
    <property type="match status" value="1"/>
</dbReference>
<dbReference type="InterPro" id="IPR011006">
    <property type="entry name" value="CheY-like_superfamily"/>
</dbReference>
<feature type="modified residue" description="4-aspartylphosphate" evidence="2">
    <location>
        <position position="55"/>
    </location>
</feature>
<accession>A0A399CRB0</accession>
<dbReference type="InterPro" id="IPR001789">
    <property type="entry name" value="Sig_transdc_resp-reg_receiver"/>
</dbReference>
<dbReference type="SUPFAM" id="SSF52172">
    <property type="entry name" value="CheY-like"/>
    <property type="match status" value="1"/>
</dbReference>
<dbReference type="Gene3D" id="3.40.50.2300">
    <property type="match status" value="1"/>
</dbReference>
<name>A0A399CRB0_9BACT</name>
<dbReference type="PANTHER" id="PTHR44591:SF19">
    <property type="entry name" value="TWO-COMPONENT RESPONSE REGULATOR-RELATED"/>
    <property type="match status" value="1"/>
</dbReference>
<protein>
    <submittedName>
        <fullName evidence="4">Response regulator</fullName>
    </submittedName>
</protein>
<evidence type="ECO:0000256" key="2">
    <source>
        <dbReference type="PROSITE-ProRule" id="PRU00169"/>
    </source>
</evidence>
<evidence type="ECO:0000259" key="3">
    <source>
        <dbReference type="PROSITE" id="PS50110"/>
    </source>
</evidence>
<dbReference type="SMART" id="SM00448">
    <property type="entry name" value="REC"/>
    <property type="match status" value="1"/>
</dbReference>
<evidence type="ECO:0000256" key="1">
    <source>
        <dbReference type="ARBA" id="ARBA00022553"/>
    </source>
</evidence>
<comment type="caution">
    <text evidence="4">The sequence shown here is derived from an EMBL/GenBank/DDBJ whole genome shotgun (WGS) entry which is preliminary data.</text>
</comment>
<dbReference type="GO" id="GO:0000160">
    <property type="term" value="P:phosphorelay signal transduction system"/>
    <property type="evidence" value="ECO:0007669"/>
    <property type="project" value="InterPro"/>
</dbReference>
<proteinExistence type="predicted"/>
<evidence type="ECO:0000313" key="5">
    <source>
        <dbReference type="Proteomes" id="UP000266441"/>
    </source>
</evidence>
<dbReference type="InterPro" id="IPR050595">
    <property type="entry name" value="Bact_response_regulator"/>
</dbReference>
<dbReference type="OrthoDB" id="9789181at2"/>
<dbReference type="AlphaFoldDB" id="A0A399CRB0"/>